<dbReference type="OrthoDB" id="9777638at2"/>
<proteinExistence type="predicted"/>
<dbReference type="Proteomes" id="UP000244898">
    <property type="component" value="Unassembled WGS sequence"/>
</dbReference>
<dbReference type="Pfam" id="PF08241">
    <property type="entry name" value="Methyltransf_11"/>
    <property type="match status" value="1"/>
</dbReference>
<dbReference type="InterPro" id="IPR013216">
    <property type="entry name" value="Methyltransf_11"/>
</dbReference>
<dbReference type="Gene3D" id="3.40.50.150">
    <property type="entry name" value="Vaccinia Virus protein VP39"/>
    <property type="match status" value="1"/>
</dbReference>
<organism evidence="2 3">
    <name type="scientific">Falsiruegeria mediterranea M17</name>
    <dbReference type="NCBI Taxonomy" id="1200281"/>
    <lineage>
        <taxon>Bacteria</taxon>
        <taxon>Pseudomonadati</taxon>
        <taxon>Pseudomonadota</taxon>
        <taxon>Alphaproteobacteria</taxon>
        <taxon>Rhodobacterales</taxon>
        <taxon>Roseobacteraceae</taxon>
        <taxon>Falsiruegeria</taxon>
    </lineage>
</organism>
<dbReference type="GO" id="GO:0008757">
    <property type="term" value="F:S-adenosylmethionine-dependent methyltransferase activity"/>
    <property type="evidence" value="ECO:0007669"/>
    <property type="project" value="InterPro"/>
</dbReference>
<feature type="domain" description="Methyltransferase type 11" evidence="1">
    <location>
        <begin position="69"/>
        <end position="184"/>
    </location>
</feature>
<dbReference type="AlphaFoldDB" id="A0A2R8C2L8"/>
<gene>
    <name evidence="2" type="ORF">TRM7615_00146</name>
</gene>
<reference evidence="3" key="1">
    <citation type="submission" date="2018-03" db="EMBL/GenBank/DDBJ databases">
        <authorList>
            <person name="Rodrigo-Torres L."/>
            <person name="Arahal R. D."/>
            <person name="Lucena T."/>
        </authorList>
    </citation>
    <scope>NUCLEOTIDE SEQUENCE [LARGE SCALE GENOMIC DNA]</scope>
    <source>
        <strain evidence="3">CECT 7615</strain>
    </source>
</reference>
<keyword evidence="2" id="KW-0489">Methyltransferase</keyword>
<sequence>MVSKFRALKVATALRTVDLLIRYTPLFAHKDAPPNVLNLAGGGDFTTVGDANIAALVSLADLSAGDDTLEIGCGIARNAYALHRKFGDSVTYAGFDVMKFCISWSNKYFGADKPNYSFRYSNMTNSMYNPSGEIAPSEYDFEYPDASFDLVFATSVFTHMQEPDFYHFVNEALRVLRPNGRFYFTAFLWDDDAERATKSGEAAFSFKYQAQDSRLDNREVPDAAVAHSRSKLLAHLDTLGGQPPLIINGGWRRKINKQFQDCVLIRKAQ</sequence>
<dbReference type="RefSeq" id="WP_108784998.1">
    <property type="nucleotide sequence ID" value="NZ_ONZG01000001.1"/>
</dbReference>
<evidence type="ECO:0000313" key="3">
    <source>
        <dbReference type="Proteomes" id="UP000244898"/>
    </source>
</evidence>
<dbReference type="GO" id="GO:0032259">
    <property type="term" value="P:methylation"/>
    <property type="evidence" value="ECO:0007669"/>
    <property type="project" value="UniProtKB-KW"/>
</dbReference>
<accession>A0A2R8C2L8</accession>
<name>A0A2R8C2L8_9RHOB</name>
<dbReference type="InterPro" id="IPR029063">
    <property type="entry name" value="SAM-dependent_MTases_sf"/>
</dbReference>
<keyword evidence="3" id="KW-1185">Reference proteome</keyword>
<dbReference type="CDD" id="cd02440">
    <property type="entry name" value="AdoMet_MTases"/>
    <property type="match status" value="1"/>
</dbReference>
<evidence type="ECO:0000259" key="1">
    <source>
        <dbReference type="Pfam" id="PF08241"/>
    </source>
</evidence>
<dbReference type="EMBL" id="ONZG01000001">
    <property type="protein sequence ID" value="SPJ26678.1"/>
    <property type="molecule type" value="Genomic_DNA"/>
</dbReference>
<dbReference type="SUPFAM" id="SSF53335">
    <property type="entry name" value="S-adenosyl-L-methionine-dependent methyltransferases"/>
    <property type="match status" value="1"/>
</dbReference>
<keyword evidence="2" id="KW-0808">Transferase</keyword>
<protein>
    <submittedName>
        <fullName evidence="2">27-O-demethylrifamycin SV methyltransferase</fullName>
        <ecNumber evidence="2">2.1.1.315</ecNumber>
    </submittedName>
</protein>
<dbReference type="EC" id="2.1.1.315" evidence="2"/>
<evidence type="ECO:0000313" key="2">
    <source>
        <dbReference type="EMBL" id="SPJ26678.1"/>
    </source>
</evidence>